<comment type="caution">
    <text evidence="1">The sequence shown here is derived from an EMBL/GenBank/DDBJ whole genome shotgun (WGS) entry which is preliminary data.</text>
</comment>
<organism evidence="1 2">
    <name type="scientific">Clostridium aciditolerans</name>
    <dbReference type="NCBI Taxonomy" id="339861"/>
    <lineage>
        <taxon>Bacteria</taxon>
        <taxon>Bacillati</taxon>
        <taxon>Bacillota</taxon>
        <taxon>Clostridia</taxon>
        <taxon>Eubacteriales</taxon>
        <taxon>Clostridiaceae</taxon>
        <taxon>Clostridium</taxon>
    </lineage>
</organism>
<protein>
    <submittedName>
        <fullName evidence="1">Uncharacterized protein</fullName>
    </submittedName>
</protein>
<dbReference type="EMBL" id="JAEEGB010000010">
    <property type="protein sequence ID" value="MBI6872996.1"/>
    <property type="molecule type" value="Genomic_DNA"/>
</dbReference>
<dbReference type="Proteomes" id="UP000622687">
    <property type="component" value="Unassembled WGS sequence"/>
</dbReference>
<dbReference type="RefSeq" id="WP_211142474.1">
    <property type="nucleotide sequence ID" value="NZ_JAEEGB010000010.1"/>
</dbReference>
<evidence type="ECO:0000313" key="2">
    <source>
        <dbReference type="Proteomes" id="UP000622687"/>
    </source>
</evidence>
<evidence type="ECO:0000313" key="1">
    <source>
        <dbReference type="EMBL" id="MBI6872996.1"/>
    </source>
</evidence>
<dbReference type="InterPro" id="IPR047755">
    <property type="entry name" value="OrtA"/>
</dbReference>
<keyword evidence="2" id="KW-1185">Reference proteome</keyword>
<sequence>MIKRGSWIEIEEVGHSNGDHSFKVYIRGCCLENCELGEEVEIKTVNGHVIKGVVSKDKPLYNNVRNLGKYAKEIFMIGKINN</sequence>
<reference evidence="1" key="1">
    <citation type="submission" date="2020-12" db="EMBL/GenBank/DDBJ databases">
        <title>Clostridium thailandense sp. nov., a novel acetogenic bacterium isolated from peat land soil in Thailand.</title>
        <authorList>
            <person name="Chaikitkaew S."/>
            <person name="Birkeland N.K."/>
        </authorList>
    </citation>
    <scope>NUCLEOTIDE SEQUENCE</scope>
    <source>
        <strain evidence="1">DSM 17425</strain>
    </source>
</reference>
<dbReference type="Pfam" id="PF22010">
    <property type="entry name" value="OrtA"/>
    <property type="match status" value="1"/>
</dbReference>
<dbReference type="AlphaFoldDB" id="A0A934I0V8"/>
<gene>
    <name evidence="1" type="ORF">I6U51_09815</name>
</gene>
<accession>A0A934I0V8</accession>
<proteinExistence type="predicted"/>
<name>A0A934I0V8_9CLOT</name>